<name>A0A0K2UQL1_LEPSM</name>
<reference evidence="1" key="1">
    <citation type="submission" date="2014-05" db="EMBL/GenBank/DDBJ databases">
        <authorList>
            <person name="Chronopoulou M."/>
        </authorList>
    </citation>
    <scope>NUCLEOTIDE SEQUENCE</scope>
    <source>
        <tissue evidence="1">Whole organism</tissue>
    </source>
</reference>
<sequence>MVCRICRYKCAFSPLSRITRHSLTMNTSSQTLTLISQRCLLHVI</sequence>
<dbReference type="EMBL" id="HACA01022670">
    <property type="protein sequence ID" value="CDW40031.1"/>
    <property type="molecule type" value="Transcribed_RNA"/>
</dbReference>
<organism evidence="1">
    <name type="scientific">Lepeophtheirus salmonis</name>
    <name type="common">Salmon louse</name>
    <name type="synonym">Caligus salmonis</name>
    <dbReference type="NCBI Taxonomy" id="72036"/>
    <lineage>
        <taxon>Eukaryota</taxon>
        <taxon>Metazoa</taxon>
        <taxon>Ecdysozoa</taxon>
        <taxon>Arthropoda</taxon>
        <taxon>Crustacea</taxon>
        <taxon>Multicrustacea</taxon>
        <taxon>Hexanauplia</taxon>
        <taxon>Copepoda</taxon>
        <taxon>Siphonostomatoida</taxon>
        <taxon>Caligidae</taxon>
        <taxon>Lepeophtheirus</taxon>
    </lineage>
</organism>
<accession>A0A0K2UQL1</accession>
<proteinExistence type="predicted"/>
<evidence type="ECO:0000313" key="1">
    <source>
        <dbReference type="EMBL" id="CDW40031.1"/>
    </source>
</evidence>
<dbReference type="AlphaFoldDB" id="A0A0K2UQL1"/>
<protein>
    <submittedName>
        <fullName evidence="1">Uncharacterized protein</fullName>
    </submittedName>
</protein>